<keyword evidence="2" id="KW-0808">Transferase</keyword>
<feature type="transmembrane region" description="Helical" evidence="1">
    <location>
        <begin position="186"/>
        <end position="204"/>
    </location>
</feature>
<dbReference type="GO" id="GO:0005886">
    <property type="term" value="C:plasma membrane"/>
    <property type="evidence" value="ECO:0007669"/>
    <property type="project" value="TreeGrafter"/>
</dbReference>
<keyword evidence="1" id="KW-1133">Transmembrane helix</keyword>
<dbReference type="PANTHER" id="PTHR43535">
    <property type="entry name" value="PHOSPHATIDATE CYTIDYLYLTRANSFERASE"/>
    <property type="match status" value="1"/>
</dbReference>
<feature type="transmembrane region" description="Helical" evidence="1">
    <location>
        <begin position="249"/>
        <end position="272"/>
    </location>
</feature>
<reference evidence="3 5" key="2">
    <citation type="submission" date="2021-03" db="EMBL/GenBank/DDBJ databases">
        <title>Complete Genome Sequence Data of Xenorhabdus budapestensis strain C72, a Candidate Biological Control Agent, from China.</title>
        <authorList>
            <person name="LI B."/>
            <person name="WANG S."/>
            <person name="QIU D."/>
        </authorList>
    </citation>
    <scope>NUCLEOTIDE SEQUENCE [LARGE SCALE GENOMIC DNA]</scope>
    <source>
        <strain evidence="3 5">C-7-2</strain>
    </source>
</reference>
<feature type="transmembrane region" description="Helical" evidence="1">
    <location>
        <begin position="154"/>
        <end position="174"/>
    </location>
</feature>
<evidence type="ECO:0000313" key="3">
    <source>
        <dbReference type="EMBL" id="QTL39786.1"/>
    </source>
</evidence>
<name>A0A2D0IW97_XENBU</name>
<feature type="transmembrane region" description="Helical" evidence="1">
    <location>
        <begin position="122"/>
        <end position="142"/>
    </location>
</feature>
<keyword evidence="3" id="KW-0548">Nucleotidyltransferase</keyword>
<evidence type="ECO:0000313" key="4">
    <source>
        <dbReference type="Proteomes" id="UP000225833"/>
    </source>
</evidence>
<accession>A0A2D0IW97</accession>
<keyword evidence="1" id="KW-0472">Membrane</keyword>
<evidence type="ECO:0000313" key="5">
    <source>
        <dbReference type="Proteomes" id="UP000665047"/>
    </source>
</evidence>
<reference evidence="2 4" key="1">
    <citation type="journal article" date="2017" name="Nat. Microbiol.">
        <title>Natural product diversity associated with the nematode symbionts Photorhabdus and Xenorhabdus.</title>
        <authorList>
            <person name="Tobias N.J."/>
            <person name="Wolff H."/>
            <person name="Djahanschiri B."/>
            <person name="Grundmann F."/>
            <person name="Kronenwerth M."/>
            <person name="Shi Y.M."/>
            <person name="Simonyi S."/>
            <person name="Grun P."/>
            <person name="Shapiro-Ilan D."/>
            <person name="Pidot S.J."/>
            <person name="Stinear T.P."/>
            <person name="Ebersberger I."/>
            <person name="Bode H.B."/>
        </authorList>
    </citation>
    <scope>NUCLEOTIDE SEQUENCE [LARGE SCALE GENOMIC DNA]</scope>
    <source>
        <strain evidence="2 4">DSM 16342</strain>
    </source>
</reference>
<dbReference type="GO" id="GO:0016779">
    <property type="term" value="F:nucleotidyltransferase activity"/>
    <property type="evidence" value="ECO:0007669"/>
    <property type="project" value="UniProtKB-KW"/>
</dbReference>
<dbReference type="AlphaFoldDB" id="A0A2D0IW97"/>
<keyword evidence="1" id="KW-0812">Transmembrane</keyword>
<feature type="transmembrane region" description="Helical" evidence="1">
    <location>
        <begin position="225"/>
        <end position="243"/>
    </location>
</feature>
<evidence type="ECO:0000313" key="2">
    <source>
        <dbReference type="EMBL" id="PHM26232.1"/>
    </source>
</evidence>
<gene>
    <name evidence="3" type="ORF">HGO23_18885</name>
    <name evidence="2" type="ORF">Xbud_02700</name>
</gene>
<dbReference type="RefSeq" id="WP_099136512.1">
    <property type="nucleotide sequence ID" value="NZ_CAWNNJ010000057.1"/>
</dbReference>
<organism evidence="2 4">
    <name type="scientific">Xenorhabdus budapestensis</name>
    <dbReference type="NCBI Taxonomy" id="290110"/>
    <lineage>
        <taxon>Bacteria</taxon>
        <taxon>Pseudomonadati</taxon>
        <taxon>Pseudomonadota</taxon>
        <taxon>Gammaproteobacteria</taxon>
        <taxon>Enterobacterales</taxon>
        <taxon>Morganellaceae</taxon>
        <taxon>Xenorhabdus</taxon>
    </lineage>
</organism>
<dbReference type="EMBL" id="NIBS01000015">
    <property type="protein sequence ID" value="PHM26232.1"/>
    <property type="molecule type" value="Genomic_DNA"/>
</dbReference>
<feature type="transmembrane region" description="Helical" evidence="1">
    <location>
        <begin position="52"/>
        <end position="77"/>
    </location>
</feature>
<dbReference type="PANTHER" id="PTHR43535:SF1">
    <property type="entry name" value="PHOSPHATIDATE CYTIDYLYLTRANSFERASE"/>
    <property type="match status" value="1"/>
</dbReference>
<dbReference type="Proteomes" id="UP000225833">
    <property type="component" value="Unassembled WGS sequence"/>
</dbReference>
<keyword evidence="5" id="KW-1185">Reference proteome</keyword>
<feature type="transmembrane region" description="Helical" evidence="1">
    <location>
        <begin position="98"/>
        <end position="116"/>
    </location>
</feature>
<dbReference type="OrthoDB" id="9799199at2"/>
<sequence>MTGLGYNLMLLFGGIFGALIIASVIGGVLSFHYAGEKHNATIDNLNARIRGWWMMCIVCVLAVVVGPVGSVILFAVMSFFALREFITLTPTRRSDHEALFWCFFCFIPVQYVLVGMEWYELFSVFIPVYVFLFLPARIAVVGDTTRFLERTAKIQWGMLVTVFAISHAPALLMLDIPEYQGQNIELLLFLMIVVQMSDVWQYVFGKLFGKRPIVPKLSPKKTVEGFIGGILASVLLGMSLYWVTPFSPWEAGLMSLAITLMGFIGGLCMSAIKRDSGVKDFGEIIEGHGGMLDRIDSLCFSAPIFFHLTRYFYT</sequence>
<protein>
    <submittedName>
        <fullName evidence="3">Phosphatidate cytidylyltransferase</fullName>
    </submittedName>
    <submittedName>
        <fullName evidence="2">Putative phosphatidate cytidiltransferase</fullName>
    </submittedName>
</protein>
<feature type="transmembrane region" description="Helical" evidence="1">
    <location>
        <begin position="7"/>
        <end position="32"/>
    </location>
</feature>
<dbReference type="Proteomes" id="UP000665047">
    <property type="component" value="Chromosome"/>
</dbReference>
<evidence type="ECO:0000256" key="1">
    <source>
        <dbReference type="SAM" id="Phobius"/>
    </source>
</evidence>
<dbReference type="GO" id="GO:0009273">
    <property type="term" value="P:peptidoglycan-based cell wall biogenesis"/>
    <property type="evidence" value="ECO:0007669"/>
    <property type="project" value="TreeGrafter"/>
</dbReference>
<proteinExistence type="predicted"/>
<dbReference type="Pfam" id="PF01148">
    <property type="entry name" value="CTP_transf_1"/>
    <property type="match status" value="1"/>
</dbReference>
<dbReference type="EMBL" id="CP072455">
    <property type="protein sequence ID" value="QTL39786.1"/>
    <property type="molecule type" value="Genomic_DNA"/>
</dbReference>